<organism evidence="6 7">
    <name type="scientific">Sinocyclocheilus rhinocerous</name>
    <dbReference type="NCBI Taxonomy" id="307959"/>
    <lineage>
        <taxon>Eukaryota</taxon>
        <taxon>Metazoa</taxon>
        <taxon>Chordata</taxon>
        <taxon>Craniata</taxon>
        <taxon>Vertebrata</taxon>
        <taxon>Euteleostomi</taxon>
        <taxon>Actinopterygii</taxon>
        <taxon>Neopterygii</taxon>
        <taxon>Teleostei</taxon>
        <taxon>Ostariophysi</taxon>
        <taxon>Cypriniformes</taxon>
        <taxon>Cyprinidae</taxon>
        <taxon>Cyprininae</taxon>
        <taxon>Sinocyclocheilus</taxon>
    </lineage>
</organism>
<comment type="subcellular location">
    <subcellularLocation>
        <location evidence="1">Membrane</location>
    </subcellularLocation>
</comment>
<dbReference type="AlphaFoldDB" id="A0A673MED0"/>
<feature type="transmembrane region" description="Helical" evidence="4">
    <location>
        <begin position="152"/>
        <end position="170"/>
    </location>
</feature>
<evidence type="ECO:0000313" key="6">
    <source>
        <dbReference type="Ensembl" id="ENSSRHP00000088571.1"/>
    </source>
</evidence>
<dbReference type="InterPro" id="IPR036179">
    <property type="entry name" value="Ig-like_dom_sf"/>
</dbReference>
<protein>
    <recommendedName>
        <fullName evidence="5">Ig-like domain-containing protein</fullName>
    </recommendedName>
</protein>
<dbReference type="Ensembl" id="ENSSRHT00000090967.1">
    <property type="protein sequence ID" value="ENSSRHP00000088571.1"/>
    <property type="gene ID" value="ENSSRHG00000043818.1"/>
</dbReference>
<evidence type="ECO:0000259" key="5">
    <source>
        <dbReference type="PROSITE" id="PS50835"/>
    </source>
</evidence>
<dbReference type="Gene3D" id="2.60.40.10">
    <property type="entry name" value="Immunoglobulins"/>
    <property type="match status" value="1"/>
</dbReference>
<dbReference type="GO" id="GO:0005886">
    <property type="term" value="C:plasma membrane"/>
    <property type="evidence" value="ECO:0007669"/>
    <property type="project" value="TreeGrafter"/>
</dbReference>
<dbReference type="PANTHER" id="PTHR11860">
    <property type="entry name" value="POLYMERIC-IMMUNOGLOBULIN RECEPTOR"/>
    <property type="match status" value="1"/>
</dbReference>
<proteinExistence type="predicted"/>
<evidence type="ECO:0000313" key="7">
    <source>
        <dbReference type="Proteomes" id="UP000472270"/>
    </source>
</evidence>
<dbReference type="InterPro" id="IPR013106">
    <property type="entry name" value="Ig_V-set"/>
</dbReference>
<dbReference type="InterPro" id="IPR050671">
    <property type="entry name" value="CD300_family_receptors"/>
</dbReference>
<reference evidence="6" key="1">
    <citation type="submission" date="2025-08" db="UniProtKB">
        <authorList>
            <consortium name="Ensembl"/>
        </authorList>
    </citation>
    <scope>IDENTIFICATION</scope>
</reference>
<dbReference type="GO" id="GO:0004888">
    <property type="term" value="F:transmembrane signaling receptor activity"/>
    <property type="evidence" value="ECO:0007669"/>
    <property type="project" value="TreeGrafter"/>
</dbReference>
<keyword evidence="2 4" id="KW-0812">Transmembrane</keyword>
<dbReference type="PROSITE" id="PS50835">
    <property type="entry name" value="IG_LIKE"/>
    <property type="match status" value="1"/>
</dbReference>
<dbReference type="Pfam" id="PF07686">
    <property type="entry name" value="V-set"/>
    <property type="match status" value="1"/>
</dbReference>
<keyword evidence="3 4" id="KW-0472">Membrane</keyword>
<evidence type="ECO:0000256" key="1">
    <source>
        <dbReference type="ARBA" id="ARBA00004370"/>
    </source>
</evidence>
<feature type="transmembrane region" description="Helical" evidence="4">
    <location>
        <begin position="116"/>
        <end position="140"/>
    </location>
</feature>
<name>A0A673MED0_9TELE</name>
<reference evidence="6" key="2">
    <citation type="submission" date="2025-09" db="UniProtKB">
        <authorList>
            <consortium name="Ensembl"/>
        </authorList>
    </citation>
    <scope>IDENTIFICATION</scope>
</reference>
<sequence>MSRSPACSCEHVLSSLLFYFYLSLYQRKEYTVNAKYFCRGQWSECTDRIRTNIKNKWVDSGRFSLFDDTTAAVFTVTFRDLSERDSGTYQCGVDISGIKDSHTEVNLNVVTVLSHIFLCFILNCCNTCFTVFCFLFFFSINADPLSELISDGIPNLGISYLVINVITVPAPRSADGTTSTHLLNLSMITNMYLFPCTHFILST</sequence>
<dbReference type="PANTHER" id="PTHR11860:SF118">
    <property type="entry name" value="CMRF35-LIKE MOLECULE 3-RELATED"/>
    <property type="match status" value="1"/>
</dbReference>
<feature type="transmembrane region" description="Helical" evidence="4">
    <location>
        <begin position="182"/>
        <end position="201"/>
    </location>
</feature>
<keyword evidence="7" id="KW-1185">Reference proteome</keyword>
<keyword evidence="4" id="KW-1133">Transmembrane helix</keyword>
<evidence type="ECO:0000256" key="3">
    <source>
        <dbReference type="ARBA" id="ARBA00023136"/>
    </source>
</evidence>
<evidence type="ECO:0000256" key="2">
    <source>
        <dbReference type="ARBA" id="ARBA00022692"/>
    </source>
</evidence>
<dbReference type="InterPro" id="IPR007110">
    <property type="entry name" value="Ig-like_dom"/>
</dbReference>
<evidence type="ECO:0000256" key="4">
    <source>
        <dbReference type="SAM" id="Phobius"/>
    </source>
</evidence>
<dbReference type="InterPro" id="IPR013783">
    <property type="entry name" value="Ig-like_fold"/>
</dbReference>
<accession>A0A673MED0</accession>
<dbReference type="Proteomes" id="UP000472270">
    <property type="component" value="Unassembled WGS sequence"/>
</dbReference>
<feature type="domain" description="Ig-like" evidence="5">
    <location>
        <begin position="38"/>
        <end position="108"/>
    </location>
</feature>
<dbReference type="SUPFAM" id="SSF48726">
    <property type="entry name" value="Immunoglobulin"/>
    <property type="match status" value="1"/>
</dbReference>